<reference evidence="1 3" key="2">
    <citation type="journal article" date="2018" name="Plant J.">
        <title>The Physcomitrella patens chromosome-scale assembly reveals moss genome structure and evolution.</title>
        <authorList>
            <person name="Lang D."/>
            <person name="Ullrich K.K."/>
            <person name="Murat F."/>
            <person name="Fuchs J."/>
            <person name="Jenkins J."/>
            <person name="Haas F.B."/>
            <person name="Piednoel M."/>
            <person name="Gundlach H."/>
            <person name="Van Bel M."/>
            <person name="Meyberg R."/>
            <person name="Vives C."/>
            <person name="Morata J."/>
            <person name="Symeonidi A."/>
            <person name="Hiss M."/>
            <person name="Muchero W."/>
            <person name="Kamisugi Y."/>
            <person name="Saleh O."/>
            <person name="Blanc G."/>
            <person name="Decker E.L."/>
            <person name="van Gessel N."/>
            <person name="Grimwood J."/>
            <person name="Hayes R.D."/>
            <person name="Graham S.W."/>
            <person name="Gunter L.E."/>
            <person name="McDaniel S.F."/>
            <person name="Hoernstein S.N.W."/>
            <person name="Larsson A."/>
            <person name="Li F.W."/>
            <person name="Perroud P.F."/>
            <person name="Phillips J."/>
            <person name="Ranjan P."/>
            <person name="Rokshar D.S."/>
            <person name="Rothfels C.J."/>
            <person name="Schneider L."/>
            <person name="Shu S."/>
            <person name="Stevenson D.W."/>
            <person name="Thummler F."/>
            <person name="Tillich M."/>
            <person name="Villarreal Aguilar J.C."/>
            <person name="Widiez T."/>
            <person name="Wong G.K."/>
            <person name="Wymore A."/>
            <person name="Zhang Y."/>
            <person name="Zimmer A.D."/>
            <person name="Quatrano R.S."/>
            <person name="Mayer K.F.X."/>
            <person name="Goodstein D."/>
            <person name="Casacuberta J.M."/>
            <person name="Vandepoele K."/>
            <person name="Reski R."/>
            <person name="Cuming A.C."/>
            <person name="Tuskan G.A."/>
            <person name="Maumus F."/>
            <person name="Salse J."/>
            <person name="Schmutz J."/>
            <person name="Rensing S.A."/>
        </authorList>
    </citation>
    <scope>NUCLEOTIDE SEQUENCE [LARGE SCALE GENOMIC DNA]</scope>
    <source>
        <strain evidence="2 3">cv. Gransden 2004</strain>
    </source>
</reference>
<proteinExistence type="predicted"/>
<dbReference type="Gramene" id="Pp3c15_190V3.1">
    <property type="protein sequence ID" value="PAC:32927590.CDS.1"/>
    <property type="gene ID" value="Pp3c15_190"/>
</dbReference>
<dbReference type="Gramene" id="Pp3c15_190V3.2">
    <property type="protein sequence ID" value="PAC:32927591.CDS.1"/>
    <property type="gene ID" value="Pp3c15_190"/>
</dbReference>
<reference evidence="2" key="3">
    <citation type="submission" date="2020-12" db="UniProtKB">
        <authorList>
            <consortium name="EnsemblPlants"/>
        </authorList>
    </citation>
    <scope>IDENTIFICATION</scope>
</reference>
<protein>
    <submittedName>
        <fullName evidence="1 2">Uncharacterized protein</fullName>
    </submittedName>
</protein>
<organism evidence="1">
    <name type="scientific">Physcomitrium patens</name>
    <name type="common">Spreading-leaved earth moss</name>
    <name type="synonym">Physcomitrella patens</name>
    <dbReference type="NCBI Taxonomy" id="3218"/>
    <lineage>
        <taxon>Eukaryota</taxon>
        <taxon>Viridiplantae</taxon>
        <taxon>Streptophyta</taxon>
        <taxon>Embryophyta</taxon>
        <taxon>Bryophyta</taxon>
        <taxon>Bryophytina</taxon>
        <taxon>Bryopsida</taxon>
        <taxon>Funariidae</taxon>
        <taxon>Funariales</taxon>
        <taxon>Funariaceae</taxon>
        <taxon>Physcomitrium</taxon>
    </lineage>
</organism>
<dbReference type="EnsemblPlants" id="Pp3c15_190V3.1">
    <property type="protein sequence ID" value="PAC:32927590.CDS.1"/>
    <property type="gene ID" value="Pp3c15_190"/>
</dbReference>
<gene>
    <name evidence="1" type="ORF">PHYPA_019104</name>
</gene>
<sequence>MPTCGFLVQSNTDLVMRSETARASRLEGRAVYLLACLEFSPAEYAVCKTRINT</sequence>
<dbReference type="PaxDb" id="3218-PP1S211_23V6.1"/>
<evidence type="ECO:0000313" key="3">
    <source>
        <dbReference type="Proteomes" id="UP000006727"/>
    </source>
</evidence>
<name>A0A2K1JBA5_PHYPA</name>
<dbReference type="Proteomes" id="UP000006727">
    <property type="component" value="Chromosome 15"/>
</dbReference>
<dbReference type="InParanoid" id="A0A2K1JBA5"/>
<dbReference type="EnsemblPlants" id="Pp3c15_190V3.2">
    <property type="protein sequence ID" value="PAC:32927591.CDS.1"/>
    <property type="gene ID" value="Pp3c15_190"/>
</dbReference>
<reference evidence="1 3" key="1">
    <citation type="journal article" date="2008" name="Science">
        <title>The Physcomitrella genome reveals evolutionary insights into the conquest of land by plants.</title>
        <authorList>
            <person name="Rensing S."/>
            <person name="Lang D."/>
            <person name="Zimmer A."/>
            <person name="Terry A."/>
            <person name="Salamov A."/>
            <person name="Shapiro H."/>
            <person name="Nishiyama T."/>
            <person name="Perroud P.-F."/>
            <person name="Lindquist E."/>
            <person name="Kamisugi Y."/>
            <person name="Tanahashi T."/>
            <person name="Sakakibara K."/>
            <person name="Fujita T."/>
            <person name="Oishi K."/>
            <person name="Shin-I T."/>
            <person name="Kuroki Y."/>
            <person name="Toyoda A."/>
            <person name="Suzuki Y."/>
            <person name="Hashimoto A."/>
            <person name="Yamaguchi K."/>
            <person name="Sugano A."/>
            <person name="Kohara Y."/>
            <person name="Fujiyama A."/>
            <person name="Anterola A."/>
            <person name="Aoki S."/>
            <person name="Ashton N."/>
            <person name="Barbazuk W.B."/>
            <person name="Barker E."/>
            <person name="Bennetzen J."/>
            <person name="Bezanilla M."/>
            <person name="Blankenship R."/>
            <person name="Cho S.H."/>
            <person name="Dutcher S."/>
            <person name="Estelle M."/>
            <person name="Fawcett J.A."/>
            <person name="Gundlach H."/>
            <person name="Hanada K."/>
            <person name="Heyl A."/>
            <person name="Hicks K.A."/>
            <person name="Hugh J."/>
            <person name="Lohr M."/>
            <person name="Mayer K."/>
            <person name="Melkozernov A."/>
            <person name="Murata T."/>
            <person name="Nelson D."/>
            <person name="Pils B."/>
            <person name="Prigge M."/>
            <person name="Reiss B."/>
            <person name="Renner T."/>
            <person name="Rombauts S."/>
            <person name="Rushton P."/>
            <person name="Sanderfoot A."/>
            <person name="Schween G."/>
            <person name="Shiu S.-H."/>
            <person name="Stueber K."/>
            <person name="Theodoulou F.L."/>
            <person name="Tu H."/>
            <person name="Van de Peer Y."/>
            <person name="Verrier P.J."/>
            <person name="Waters E."/>
            <person name="Wood A."/>
            <person name="Yang L."/>
            <person name="Cove D."/>
            <person name="Cuming A."/>
            <person name="Hasebe M."/>
            <person name="Lucas S."/>
            <person name="Mishler D.B."/>
            <person name="Reski R."/>
            <person name="Grigoriev I."/>
            <person name="Quatrano R.S."/>
            <person name="Boore J.L."/>
        </authorList>
    </citation>
    <scope>NUCLEOTIDE SEQUENCE [LARGE SCALE GENOMIC DNA]</scope>
    <source>
        <strain evidence="2 3">cv. Gransden 2004</strain>
    </source>
</reference>
<accession>A0A2K1JBA5</accession>
<keyword evidence="3" id="KW-1185">Reference proteome</keyword>
<dbReference type="AlphaFoldDB" id="A0A2K1JBA5"/>
<evidence type="ECO:0000313" key="2">
    <source>
        <dbReference type="EnsemblPlants" id="PAC:32927590.CDS.1"/>
    </source>
</evidence>
<evidence type="ECO:0000313" key="1">
    <source>
        <dbReference type="EMBL" id="PNR38826.1"/>
    </source>
</evidence>
<dbReference type="EMBL" id="ABEU02000015">
    <property type="protein sequence ID" value="PNR38826.1"/>
    <property type="molecule type" value="Genomic_DNA"/>
</dbReference>